<comment type="catalytic activity">
    <reaction evidence="1">
        <text>ATP + protein L-histidine = ADP + protein N-phospho-L-histidine.</text>
        <dbReference type="EC" id="2.7.13.3"/>
    </reaction>
</comment>
<proteinExistence type="predicted"/>
<organism evidence="18 19">
    <name type="scientific">Paractinoplanes rhizophilus</name>
    <dbReference type="NCBI Taxonomy" id="1416877"/>
    <lineage>
        <taxon>Bacteria</taxon>
        <taxon>Bacillati</taxon>
        <taxon>Actinomycetota</taxon>
        <taxon>Actinomycetes</taxon>
        <taxon>Micromonosporales</taxon>
        <taxon>Micromonosporaceae</taxon>
        <taxon>Paractinoplanes</taxon>
    </lineage>
</organism>
<keyword evidence="6" id="KW-0004">4Fe-4S</keyword>
<dbReference type="Gene3D" id="1.20.5.1930">
    <property type="match status" value="1"/>
</dbReference>
<feature type="transmembrane region" description="Helical" evidence="16">
    <location>
        <begin position="71"/>
        <end position="88"/>
    </location>
</feature>
<dbReference type="RefSeq" id="WP_378967475.1">
    <property type="nucleotide sequence ID" value="NZ_JBHTBJ010000007.1"/>
</dbReference>
<evidence type="ECO:0000256" key="10">
    <source>
        <dbReference type="ARBA" id="ARBA00023004"/>
    </source>
</evidence>
<comment type="subcellular location">
    <subcellularLocation>
        <location evidence="3">Cytoplasm</location>
    </subcellularLocation>
</comment>
<protein>
    <recommendedName>
        <fullName evidence="5">Oxygen sensor histidine kinase NreB</fullName>
        <ecNumber evidence="4">2.7.13.3</ecNumber>
    </recommendedName>
    <alternativeName>
        <fullName evidence="14">Nitrogen regulation protein B</fullName>
    </alternativeName>
</protein>
<evidence type="ECO:0000256" key="9">
    <source>
        <dbReference type="ARBA" id="ARBA00022777"/>
    </source>
</evidence>
<gene>
    <name evidence="18" type="ORF">ACFQS1_13145</name>
</gene>
<evidence type="ECO:0000256" key="14">
    <source>
        <dbReference type="ARBA" id="ARBA00030800"/>
    </source>
</evidence>
<dbReference type="InterPro" id="IPR003594">
    <property type="entry name" value="HATPase_dom"/>
</dbReference>
<keyword evidence="12" id="KW-0411">Iron-sulfur</keyword>
<evidence type="ECO:0000256" key="13">
    <source>
        <dbReference type="ARBA" id="ARBA00024827"/>
    </source>
</evidence>
<feature type="coiled-coil region" evidence="15">
    <location>
        <begin position="172"/>
        <end position="206"/>
    </location>
</feature>
<comment type="caution">
    <text evidence="18">The sequence shown here is derived from an EMBL/GenBank/DDBJ whole genome shotgun (WGS) entry which is preliminary data.</text>
</comment>
<evidence type="ECO:0000256" key="5">
    <source>
        <dbReference type="ARBA" id="ARBA00017322"/>
    </source>
</evidence>
<evidence type="ECO:0000256" key="6">
    <source>
        <dbReference type="ARBA" id="ARBA00022485"/>
    </source>
</evidence>
<comment type="function">
    <text evidence="13">Member of the two-component regulatory system NreB/NreC involved in the control of dissimilatory nitrate/nitrite reduction in response to oxygen. NreB functions as a direct oxygen sensor histidine kinase which is autophosphorylated, in the absence of oxygen, probably at the conserved histidine residue, and transfers its phosphate group probably to a conserved aspartate residue of NreC. NreB/NreC activates the expression of the nitrate (narGHJI) and nitrite (nir) reductase operons, as well as the putative nitrate transporter gene narT.</text>
</comment>
<keyword evidence="19" id="KW-1185">Reference proteome</keyword>
<dbReference type="InterPro" id="IPR017205">
    <property type="entry name" value="Sig_transdc_His_kinase_ChrS"/>
</dbReference>
<dbReference type="Gene3D" id="3.30.565.10">
    <property type="entry name" value="Histidine kinase-like ATPase, C-terminal domain"/>
    <property type="match status" value="1"/>
</dbReference>
<keyword evidence="8" id="KW-0808">Transferase</keyword>
<keyword evidence="9 18" id="KW-0418">Kinase</keyword>
<dbReference type="Pfam" id="PF02518">
    <property type="entry name" value="HATPase_c"/>
    <property type="match status" value="1"/>
</dbReference>
<evidence type="ECO:0000256" key="12">
    <source>
        <dbReference type="ARBA" id="ARBA00023014"/>
    </source>
</evidence>
<evidence type="ECO:0000313" key="19">
    <source>
        <dbReference type="Proteomes" id="UP001596548"/>
    </source>
</evidence>
<feature type="transmembrane region" description="Helical" evidence="16">
    <location>
        <begin position="15"/>
        <end position="34"/>
    </location>
</feature>
<feature type="transmembrane region" description="Helical" evidence="16">
    <location>
        <begin position="141"/>
        <end position="162"/>
    </location>
</feature>
<evidence type="ECO:0000259" key="17">
    <source>
        <dbReference type="SMART" id="SM00387"/>
    </source>
</evidence>
<dbReference type="CDD" id="cd16917">
    <property type="entry name" value="HATPase_UhpB-NarQ-NarX-like"/>
    <property type="match status" value="1"/>
</dbReference>
<dbReference type="PRINTS" id="PR00344">
    <property type="entry name" value="BCTRLSENSOR"/>
</dbReference>
<evidence type="ECO:0000256" key="3">
    <source>
        <dbReference type="ARBA" id="ARBA00004496"/>
    </source>
</evidence>
<dbReference type="Pfam" id="PF07730">
    <property type="entry name" value="HisKA_3"/>
    <property type="match status" value="1"/>
</dbReference>
<evidence type="ECO:0000256" key="7">
    <source>
        <dbReference type="ARBA" id="ARBA00022490"/>
    </source>
</evidence>
<keyword evidence="11" id="KW-0902">Two-component regulatory system</keyword>
<evidence type="ECO:0000256" key="16">
    <source>
        <dbReference type="SAM" id="Phobius"/>
    </source>
</evidence>
<dbReference type="EMBL" id="JBHTBJ010000007">
    <property type="protein sequence ID" value="MFC7274936.1"/>
    <property type="molecule type" value="Genomic_DNA"/>
</dbReference>
<dbReference type="InterPro" id="IPR011712">
    <property type="entry name" value="Sig_transdc_His_kin_sub3_dim/P"/>
</dbReference>
<feature type="transmembrane region" description="Helical" evidence="16">
    <location>
        <begin position="40"/>
        <end position="59"/>
    </location>
</feature>
<dbReference type="EC" id="2.7.13.3" evidence="4"/>
<dbReference type="PIRSF" id="PIRSF037434">
    <property type="entry name" value="STHK_ChrS"/>
    <property type="match status" value="1"/>
</dbReference>
<keyword evidence="7" id="KW-0963">Cytoplasm</keyword>
<feature type="domain" description="Histidine kinase/HSP90-like ATPase" evidence="17">
    <location>
        <begin position="316"/>
        <end position="407"/>
    </location>
</feature>
<keyword evidence="10" id="KW-0408">Iron</keyword>
<dbReference type="InterPro" id="IPR050482">
    <property type="entry name" value="Sensor_HK_TwoCompSys"/>
</dbReference>
<name>A0ABW2HQT5_9ACTN</name>
<accession>A0ABW2HQT5</accession>
<evidence type="ECO:0000256" key="11">
    <source>
        <dbReference type="ARBA" id="ARBA00023012"/>
    </source>
</evidence>
<keyword evidence="16" id="KW-0472">Membrane</keyword>
<evidence type="ECO:0000256" key="2">
    <source>
        <dbReference type="ARBA" id="ARBA00001966"/>
    </source>
</evidence>
<dbReference type="InterPro" id="IPR036890">
    <property type="entry name" value="HATPase_C_sf"/>
</dbReference>
<sequence>METWQTAWEQRQRPMVTVVPYVLLAFLAGLTVVYKHDQPGSLAIDLTLCAAAAVWNLIFFTVHPPWRERRGIMGVFLAGLILFGLVMVIRNPWFGFYSVALYFYAFRIIGWPRELYFIAGTAVVAGTAQAAGLDYDTWFGWVQWATVVAANVVPLCLLAWFGEIVFRHQNSREIALREAHEANDRLAAALAENAALQEKLVEQARTAGVLDERSRMAREIHDTLAQGLTGIVTQLQAAGHAADDPAAWRRHHEAATALARESLTEARRSVNELRPEPLETGRLADAITEVAARWSARHGVPAQVTVTGETRTMRPEAEVALLRTAQEALANVAKHAPTATRVGLTLSYMDHQTALDVRDDGPGIKANGHGGFGLEAMRQRIEALDGTLQIESEAGMGTGISACVPHE</sequence>
<dbReference type="SUPFAM" id="SSF55874">
    <property type="entry name" value="ATPase domain of HSP90 chaperone/DNA topoisomerase II/histidine kinase"/>
    <property type="match status" value="1"/>
</dbReference>
<feature type="transmembrane region" description="Helical" evidence="16">
    <location>
        <begin position="115"/>
        <end position="135"/>
    </location>
</feature>
<dbReference type="PANTHER" id="PTHR24421:SF62">
    <property type="entry name" value="SENSORY TRANSDUCTION HISTIDINE KINASE"/>
    <property type="match status" value="1"/>
</dbReference>
<evidence type="ECO:0000256" key="4">
    <source>
        <dbReference type="ARBA" id="ARBA00012438"/>
    </source>
</evidence>
<dbReference type="InterPro" id="IPR004358">
    <property type="entry name" value="Sig_transdc_His_kin-like_C"/>
</dbReference>
<dbReference type="PANTHER" id="PTHR24421">
    <property type="entry name" value="NITRATE/NITRITE SENSOR PROTEIN NARX-RELATED"/>
    <property type="match status" value="1"/>
</dbReference>
<keyword evidence="16" id="KW-1133">Transmembrane helix</keyword>
<evidence type="ECO:0000256" key="8">
    <source>
        <dbReference type="ARBA" id="ARBA00022679"/>
    </source>
</evidence>
<evidence type="ECO:0000313" key="18">
    <source>
        <dbReference type="EMBL" id="MFC7274936.1"/>
    </source>
</evidence>
<dbReference type="SMART" id="SM00387">
    <property type="entry name" value="HATPase_c"/>
    <property type="match status" value="1"/>
</dbReference>
<dbReference type="GO" id="GO:0016301">
    <property type="term" value="F:kinase activity"/>
    <property type="evidence" value="ECO:0007669"/>
    <property type="project" value="UniProtKB-KW"/>
</dbReference>
<evidence type="ECO:0000256" key="1">
    <source>
        <dbReference type="ARBA" id="ARBA00000085"/>
    </source>
</evidence>
<comment type="cofactor">
    <cofactor evidence="2">
        <name>[4Fe-4S] cluster</name>
        <dbReference type="ChEBI" id="CHEBI:49883"/>
    </cofactor>
</comment>
<evidence type="ECO:0000256" key="15">
    <source>
        <dbReference type="SAM" id="Coils"/>
    </source>
</evidence>
<keyword evidence="15" id="KW-0175">Coiled coil</keyword>
<keyword evidence="6" id="KW-0479">Metal-binding</keyword>
<keyword evidence="16" id="KW-0812">Transmembrane</keyword>
<dbReference type="Proteomes" id="UP001596548">
    <property type="component" value="Unassembled WGS sequence"/>
</dbReference>
<reference evidence="19" key="1">
    <citation type="journal article" date="2019" name="Int. J. Syst. Evol. Microbiol.">
        <title>The Global Catalogue of Microorganisms (GCM) 10K type strain sequencing project: providing services to taxonomists for standard genome sequencing and annotation.</title>
        <authorList>
            <consortium name="The Broad Institute Genomics Platform"/>
            <consortium name="The Broad Institute Genome Sequencing Center for Infectious Disease"/>
            <person name="Wu L."/>
            <person name="Ma J."/>
        </authorList>
    </citation>
    <scope>NUCLEOTIDE SEQUENCE [LARGE SCALE GENOMIC DNA]</scope>
    <source>
        <strain evidence="19">XZYJT-10</strain>
    </source>
</reference>